<dbReference type="PRINTS" id="PR01100">
    <property type="entry name" value="SHIKIMTKNASE"/>
</dbReference>
<evidence type="ECO:0000256" key="14">
    <source>
        <dbReference type="ARBA" id="ARBA00023268"/>
    </source>
</evidence>
<comment type="catalytic activity">
    <reaction evidence="1">
        <text>7-phospho-2-dehydro-3-deoxy-D-arabino-heptonate = 3-dehydroquinate + phosphate</text>
        <dbReference type="Rhea" id="RHEA:21968"/>
        <dbReference type="ChEBI" id="CHEBI:32364"/>
        <dbReference type="ChEBI" id="CHEBI:43474"/>
        <dbReference type="ChEBI" id="CHEBI:58394"/>
        <dbReference type="EC" id="4.2.3.4"/>
    </reaction>
</comment>
<feature type="binding site" evidence="16">
    <location>
        <begin position="12"/>
        <end position="17"/>
    </location>
    <ligand>
        <name>ATP</name>
        <dbReference type="ChEBI" id="CHEBI:30616"/>
    </ligand>
</feature>
<feature type="binding site" evidence="16">
    <location>
        <position position="58"/>
    </location>
    <ligand>
        <name>substrate</name>
    </ligand>
</feature>
<keyword evidence="6 16" id="KW-0028">Amino-acid biosynthesis</keyword>
<dbReference type="InterPro" id="IPR030960">
    <property type="entry name" value="DHQS/DOIS_N"/>
</dbReference>
<evidence type="ECO:0000313" key="19">
    <source>
        <dbReference type="EMBL" id="BDE07854.1"/>
    </source>
</evidence>
<comment type="cofactor">
    <cofactor evidence="2">
        <name>NAD(+)</name>
        <dbReference type="ChEBI" id="CHEBI:57540"/>
    </cofactor>
</comment>
<keyword evidence="14" id="KW-0511">Multifunctional enzyme</keyword>
<keyword evidence="8 16" id="KW-0547">Nucleotide-binding</keyword>
<dbReference type="PANTHER" id="PTHR43622:SF7">
    <property type="entry name" value="3-DEHYDROQUINATE SYNTHASE, CHLOROPLASTIC"/>
    <property type="match status" value="1"/>
</dbReference>
<evidence type="ECO:0000256" key="5">
    <source>
        <dbReference type="ARBA" id="ARBA00022490"/>
    </source>
</evidence>
<feature type="binding site" evidence="16">
    <location>
        <position position="135"/>
    </location>
    <ligand>
        <name>substrate</name>
    </ligand>
</feature>
<dbReference type="Pfam" id="PF01761">
    <property type="entry name" value="DHQ_synthase"/>
    <property type="match status" value="1"/>
</dbReference>
<keyword evidence="16" id="KW-0460">Magnesium</keyword>
<dbReference type="Gene3D" id="1.20.1090.10">
    <property type="entry name" value="Dehydroquinate synthase-like - alpha domain"/>
    <property type="match status" value="1"/>
</dbReference>
<dbReference type="InterPro" id="IPR050071">
    <property type="entry name" value="Dehydroquinate_synthase"/>
</dbReference>
<dbReference type="Gene3D" id="3.40.50.300">
    <property type="entry name" value="P-loop containing nucleotide triphosphate hydrolases"/>
    <property type="match status" value="1"/>
</dbReference>
<keyword evidence="7 16" id="KW-0808">Transferase</keyword>
<feature type="domain" description="3-dehydroquinate synthase N-terminal" evidence="17">
    <location>
        <begin position="232"/>
        <end position="342"/>
    </location>
</feature>
<dbReference type="GO" id="GO:0009423">
    <property type="term" value="P:chorismate biosynthetic process"/>
    <property type="evidence" value="ECO:0007669"/>
    <property type="project" value="UniProtKB-UniRule"/>
</dbReference>
<comment type="catalytic activity">
    <reaction evidence="15 16">
        <text>shikimate + ATP = 3-phosphoshikimate + ADP + H(+)</text>
        <dbReference type="Rhea" id="RHEA:13121"/>
        <dbReference type="ChEBI" id="CHEBI:15378"/>
        <dbReference type="ChEBI" id="CHEBI:30616"/>
        <dbReference type="ChEBI" id="CHEBI:36208"/>
        <dbReference type="ChEBI" id="CHEBI:145989"/>
        <dbReference type="ChEBI" id="CHEBI:456216"/>
        <dbReference type="EC" id="2.7.1.71"/>
    </reaction>
</comment>
<keyword evidence="10 16" id="KW-0067">ATP-binding</keyword>
<keyword evidence="16" id="KW-0479">Metal-binding</keyword>
<evidence type="ECO:0000256" key="16">
    <source>
        <dbReference type="HAMAP-Rule" id="MF_00109"/>
    </source>
</evidence>
<evidence type="ECO:0000256" key="4">
    <source>
        <dbReference type="ARBA" id="ARBA00004842"/>
    </source>
</evidence>
<dbReference type="GO" id="GO:0003856">
    <property type="term" value="F:3-dehydroquinate synthase activity"/>
    <property type="evidence" value="ECO:0007669"/>
    <property type="project" value="UniProtKB-UniRule"/>
</dbReference>
<evidence type="ECO:0000256" key="10">
    <source>
        <dbReference type="ARBA" id="ARBA00022840"/>
    </source>
</evidence>
<dbReference type="NCBIfam" id="TIGR01357">
    <property type="entry name" value="aroB"/>
    <property type="match status" value="1"/>
</dbReference>
<protein>
    <recommendedName>
        <fullName evidence="16">Shikimate kinase</fullName>
        <shortName evidence="16">SK</shortName>
        <ecNumber evidence="16">2.7.1.71</ecNumber>
    </recommendedName>
</protein>
<dbReference type="EMBL" id="AP025523">
    <property type="protein sequence ID" value="BDE07854.1"/>
    <property type="molecule type" value="Genomic_DNA"/>
</dbReference>
<accession>A0AAN1XZK7</accession>
<evidence type="ECO:0000256" key="15">
    <source>
        <dbReference type="ARBA" id="ARBA00048567"/>
    </source>
</evidence>
<dbReference type="AlphaFoldDB" id="A0AAN1XZK7"/>
<dbReference type="Gene3D" id="3.40.50.1970">
    <property type="match status" value="1"/>
</dbReference>
<dbReference type="CDD" id="cd00464">
    <property type="entry name" value="SK"/>
    <property type="match status" value="1"/>
</dbReference>
<dbReference type="InterPro" id="IPR031322">
    <property type="entry name" value="Shikimate/glucono_kinase"/>
</dbReference>
<comment type="caution">
    <text evidence="16">Lacks conserved residue(s) required for the propagation of feature annotation.</text>
</comment>
<dbReference type="Pfam" id="PF01202">
    <property type="entry name" value="SKI"/>
    <property type="match status" value="1"/>
</dbReference>
<dbReference type="InterPro" id="IPR023000">
    <property type="entry name" value="Shikimate_kinase_CS"/>
</dbReference>
<evidence type="ECO:0000256" key="11">
    <source>
        <dbReference type="ARBA" id="ARBA00023027"/>
    </source>
</evidence>
<dbReference type="InterPro" id="IPR016037">
    <property type="entry name" value="DHQ_synth_AroB"/>
</dbReference>
<evidence type="ECO:0000256" key="6">
    <source>
        <dbReference type="ARBA" id="ARBA00022605"/>
    </source>
</evidence>
<dbReference type="GO" id="GO:0004765">
    <property type="term" value="F:shikimate kinase activity"/>
    <property type="evidence" value="ECO:0007669"/>
    <property type="project" value="UniProtKB-UniRule"/>
</dbReference>
<dbReference type="KEGG" id="vab:WPS_31300"/>
<dbReference type="GO" id="GO:0000287">
    <property type="term" value="F:magnesium ion binding"/>
    <property type="evidence" value="ECO:0007669"/>
    <property type="project" value="UniProtKB-UniRule"/>
</dbReference>
<comment type="cofactor">
    <cofactor evidence="16">
        <name>Mg(2+)</name>
        <dbReference type="ChEBI" id="CHEBI:18420"/>
    </cofactor>
    <text evidence="16">Binds 1 Mg(2+) ion per subunit.</text>
</comment>
<name>A0AAN1XZK7_UNVUL</name>
<dbReference type="Proteomes" id="UP001317532">
    <property type="component" value="Chromosome"/>
</dbReference>
<dbReference type="GO" id="GO:0009073">
    <property type="term" value="P:aromatic amino acid family biosynthetic process"/>
    <property type="evidence" value="ECO:0007669"/>
    <property type="project" value="UniProtKB-KW"/>
</dbReference>
<dbReference type="Pfam" id="PF24621">
    <property type="entry name" value="DHQS_C"/>
    <property type="match status" value="1"/>
</dbReference>
<keyword evidence="11" id="KW-0520">NAD</keyword>
<comment type="pathway">
    <text evidence="3">Metabolic intermediate biosynthesis; chorismate biosynthesis; chorismate from D-erythrose 4-phosphate and phosphoenolpyruvate: step 2/7.</text>
</comment>
<dbReference type="PROSITE" id="PS01128">
    <property type="entry name" value="SHIKIMATE_KINASE"/>
    <property type="match status" value="1"/>
</dbReference>
<comment type="subunit">
    <text evidence="16">Monomer.</text>
</comment>
<feature type="domain" description="3-dehydroquinate synthase C-terminal" evidence="18">
    <location>
        <begin position="345"/>
        <end position="487"/>
    </location>
</feature>
<dbReference type="EC" id="2.7.1.71" evidence="16"/>
<evidence type="ECO:0000256" key="9">
    <source>
        <dbReference type="ARBA" id="ARBA00022777"/>
    </source>
</evidence>
<keyword evidence="13" id="KW-0456">Lyase</keyword>
<keyword evidence="9 16" id="KW-0418">Kinase</keyword>
<dbReference type="InterPro" id="IPR000623">
    <property type="entry name" value="Shikimate_kinase/TSH1"/>
</dbReference>
<evidence type="ECO:0000256" key="7">
    <source>
        <dbReference type="ARBA" id="ARBA00022679"/>
    </source>
</evidence>
<dbReference type="RefSeq" id="WP_317995417.1">
    <property type="nucleotide sequence ID" value="NZ_AP025523.1"/>
</dbReference>
<comment type="similarity">
    <text evidence="16">Belongs to the shikimate kinase family.</text>
</comment>
<dbReference type="PANTHER" id="PTHR43622">
    <property type="entry name" value="3-DEHYDROQUINATE SYNTHASE"/>
    <property type="match status" value="1"/>
</dbReference>
<dbReference type="SUPFAM" id="SSF56796">
    <property type="entry name" value="Dehydroquinate synthase-like"/>
    <property type="match status" value="1"/>
</dbReference>
<evidence type="ECO:0000256" key="13">
    <source>
        <dbReference type="ARBA" id="ARBA00023239"/>
    </source>
</evidence>
<gene>
    <name evidence="19" type="primary">aroB</name>
    <name evidence="16" type="synonym">aroK</name>
    <name evidence="19" type="ORF">WPS_31300</name>
</gene>
<keyword evidence="5 16" id="KW-0963">Cytoplasm</keyword>
<dbReference type="GO" id="GO:0005737">
    <property type="term" value="C:cytoplasm"/>
    <property type="evidence" value="ECO:0007669"/>
    <property type="project" value="UniProtKB-SubCell"/>
</dbReference>
<proteinExistence type="inferred from homology"/>
<sequence>MPANIYLCGPPGSGKSVVAPLVAQLRGLDAVDIDTLVEANAGRRIAQIVDEDGVAAFRTLERETIARVAARGDVVVSLGGGALEDGANRCAIAESGILVFLDASVETCEKNVARHPGTRPLLREPGALARLHRERRPRYLDAAIRVVVDGATPRALAQSIDAALRDERVVRVATAKPYDVAIGPGVLESIATRVAPQAGGRAVIVVDRHVEALGLRVARAYHDAGLHATLIDVDADESLKSLGSIGTLYGRFVEAQLDRRGIVVGIGGGTIGDAVGFAAATYQRGVPFVSIPTTLLSAVDAAIGGKTAINLDAGKNLVGTVTQPALVAIAPHTLRSLPQRDVVSGYGEMLKYGLALDAALYRALRESEAALLADPATAIDAIARCVAIKAEIVARDEDDRAGIRAMLNFGHTVGHAVEKVAGFGTLRHGEAVIVGMRAALALSVARGALDDAARDDVDRHLASLPVPDAWRGLDADAVVAATRGDKKRHACGTQFVLLEALGRARLDDGVQPGDVRAALHRIGLG</sequence>
<dbReference type="InterPro" id="IPR056179">
    <property type="entry name" value="DHQS_C"/>
</dbReference>
<dbReference type="InterPro" id="IPR027417">
    <property type="entry name" value="P-loop_NTPase"/>
</dbReference>
<evidence type="ECO:0000259" key="18">
    <source>
        <dbReference type="Pfam" id="PF24621"/>
    </source>
</evidence>
<feature type="binding site" evidence="16">
    <location>
        <position position="16"/>
    </location>
    <ligand>
        <name>Mg(2+)</name>
        <dbReference type="ChEBI" id="CHEBI:18420"/>
    </ligand>
</feature>
<dbReference type="GO" id="GO:0005524">
    <property type="term" value="F:ATP binding"/>
    <property type="evidence" value="ECO:0007669"/>
    <property type="project" value="UniProtKB-UniRule"/>
</dbReference>
<evidence type="ECO:0000313" key="20">
    <source>
        <dbReference type="Proteomes" id="UP001317532"/>
    </source>
</evidence>
<feature type="binding site" evidence="16">
    <location>
        <position position="80"/>
    </location>
    <ligand>
        <name>substrate</name>
    </ligand>
</feature>
<keyword evidence="12 16" id="KW-0057">Aromatic amino acid biosynthesis</keyword>
<organism evidence="19 20">
    <name type="scientific">Vulcanimicrobium alpinum</name>
    <dbReference type="NCBI Taxonomy" id="3016050"/>
    <lineage>
        <taxon>Bacteria</taxon>
        <taxon>Bacillati</taxon>
        <taxon>Vulcanimicrobiota</taxon>
        <taxon>Vulcanimicrobiia</taxon>
        <taxon>Vulcanimicrobiales</taxon>
        <taxon>Vulcanimicrobiaceae</taxon>
        <taxon>Vulcanimicrobium</taxon>
    </lineage>
</organism>
<evidence type="ECO:0000256" key="3">
    <source>
        <dbReference type="ARBA" id="ARBA00004661"/>
    </source>
</evidence>
<feature type="binding site" evidence="16">
    <location>
        <position position="119"/>
    </location>
    <ligand>
        <name>ATP</name>
        <dbReference type="ChEBI" id="CHEBI:30616"/>
    </ligand>
</feature>
<dbReference type="SUPFAM" id="SSF52540">
    <property type="entry name" value="P-loop containing nucleoside triphosphate hydrolases"/>
    <property type="match status" value="1"/>
</dbReference>
<keyword evidence="20" id="KW-1185">Reference proteome</keyword>
<dbReference type="CDD" id="cd08195">
    <property type="entry name" value="DHQS"/>
    <property type="match status" value="1"/>
</dbReference>
<comment type="pathway">
    <text evidence="4 16">Metabolic intermediate biosynthesis; chorismate biosynthesis; chorismate from D-erythrose 4-phosphate and phosphoenolpyruvate: step 5/7.</text>
</comment>
<evidence type="ECO:0000259" key="17">
    <source>
        <dbReference type="Pfam" id="PF01761"/>
    </source>
</evidence>
<comment type="subcellular location">
    <subcellularLocation>
        <location evidence="16">Cytoplasm</location>
    </subcellularLocation>
</comment>
<feature type="binding site" evidence="16">
    <location>
        <position position="34"/>
    </location>
    <ligand>
        <name>substrate</name>
    </ligand>
</feature>
<evidence type="ECO:0000256" key="12">
    <source>
        <dbReference type="ARBA" id="ARBA00023141"/>
    </source>
</evidence>
<dbReference type="GO" id="GO:0008652">
    <property type="term" value="P:amino acid biosynthetic process"/>
    <property type="evidence" value="ECO:0007669"/>
    <property type="project" value="UniProtKB-KW"/>
</dbReference>
<evidence type="ECO:0000256" key="2">
    <source>
        <dbReference type="ARBA" id="ARBA00001911"/>
    </source>
</evidence>
<evidence type="ECO:0000256" key="1">
    <source>
        <dbReference type="ARBA" id="ARBA00001393"/>
    </source>
</evidence>
<reference evidence="19 20" key="1">
    <citation type="journal article" date="2022" name="ISME Commun">
        <title>Vulcanimicrobium alpinus gen. nov. sp. nov., the first cultivated representative of the candidate phylum 'Eremiobacterota', is a metabolically versatile aerobic anoxygenic phototroph.</title>
        <authorList>
            <person name="Yabe S."/>
            <person name="Muto K."/>
            <person name="Abe K."/>
            <person name="Yokota A."/>
            <person name="Staudigel H."/>
            <person name="Tebo B.M."/>
        </authorList>
    </citation>
    <scope>NUCLEOTIDE SEQUENCE [LARGE SCALE GENOMIC DNA]</scope>
    <source>
        <strain evidence="19 20">WC8-2</strain>
    </source>
</reference>
<evidence type="ECO:0000256" key="8">
    <source>
        <dbReference type="ARBA" id="ARBA00022741"/>
    </source>
</evidence>
<dbReference type="HAMAP" id="MF_00109">
    <property type="entry name" value="Shikimate_kinase"/>
    <property type="match status" value="1"/>
</dbReference>
<comment type="function">
    <text evidence="16">Catalyzes the specific phosphorylation of the 3-hydroxyl group of shikimic acid using ATP as a cosubstrate.</text>
</comment>